<comment type="caution">
    <text evidence="2">The sequence shown here is derived from an EMBL/GenBank/DDBJ whole genome shotgun (WGS) entry which is preliminary data.</text>
</comment>
<evidence type="ECO:0000313" key="3">
    <source>
        <dbReference type="Proteomes" id="UP000314294"/>
    </source>
</evidence>
<gene>
    <name evidence="2" type="ORF">EYF80_044255</name>
</gene>
<dbReference type="Proteomes" id="UP000314294">
    <property type="component" value="Unassembled WGS sequence"/>
</dbReference>
<sequence length="161" mass="17520">MQQPPRCVDGSPGRPEPTADRSGSLPPDGAVRHDAGYVPIAAAGRLVTSVYRRPLWVRSARAARCSRPCGALTVEECGSRVRRRRGSGAPPTGQTPDHLVFWSSRGRDVPAEKPVEAPWIHCSQRFFLAFGESYFLLLEYQRSSGMPMEGSVITPNAAQSS</sequence>
<dbReference type="AlphaFoldDB" id="A0A4Z2FWF9"/>
<dbReference type="EMBL" id="SRLO01000840">
    <property type="protein sequence ID" value="TNN45559.1"/>
    <property type="molecule type" value="Genomic_DNA"/>
</dbReference>
<name>A0A4Z2FWF9_9TELE</name>
<organism evidence="2 3">
    <name type="scientific">Liparis tanakae</name>
    <name type="common">Tanaka's snailfish</name>
    <dbReference type="NCBI Taxonomy" id="230148"/>
    <lineage>
        <taxon>Eukaryota</taxon>
        <taxon>Metazoa</taxon>
        <taxon>Chordata</taxon>
        <taxon>Craniata</taxon>
        <taxon>Vertebrata</taxon>
        <taxon>Euteleostomi</taxon>
        <taxon>Actinopterygii</taxon>
        <taxon>Neopterygii</taxon>
        <taxon>Teleostei</taxon>
        <taxon>Neoteleostei</taxon>
        <taxon>Acanthomorphata</taxon>
        <taxon>Eupercaria</taxon>
        <taxon>Perciformes</taxon>
        <taxon>Cottioidei</taxon>
        <taxon>Cottales</taxon>
        <taxon>Liparidae</taxon>
        <taxon>Liparis</taxon>
    </lineage>
</organism>
<reference evidence="2 3" key="1">
    <citation type="submission" date="2019-03" db="EMBL/GenBank/DDBJ databases">
        <title>First draft genome of Liparis tanakae, snailfish: a comprehensive survey of snailfish specific genes.</title>
        <authorList>
            <person name="Kim W."/>
            <person name="Song I."/>
            <person name="Jeong J.-H."/>
            <person name="Kim D."/>
            <person name="Kim S."/>
            <person name="Ryu S."/>
            <person name="Song J.Y."/>
            <person name="Lee S.K."/>
        </authorList>
    </citation>
    <scope>NUCLEOTIDE SEQUENCE [LARGE SCALE GENOMIC DNA]</scope>
    <source>
        <tissue evidence="2">Muscle</tissue>
    </source>
</reference>
<proteinExistence type="predicted"/>
<keyword evidence="3" id="KW-1185">Reference proteome</keyword>
<protein>
    <submittedName>
        <fullName evidence="2">Uncharacterized protein</fullName>
    </submittedName>
</protein>
<feature type="region of interest" description="Disordered" evidence="1">
    <location>
        <begin position="1"/>
        <end position="31"/>
    </location>
</feature>
<evidence type="ECO:0000256" key="1">
    <source>
        <dbReference type="SAM" id="MobiDB-lite"/>
    </source>
</evidence>
<evidence type="ECO:0000313" key="2">
    <source>
        <dbReference type="EMBL" id="TNN45559.1"/>
    </source>
</evidence>
<accession>A0A4Z2FWF9</accession>
<dbReference type="OrthoDB" id="10607075at2759"/>